<dbReference type="AlphaFoldDB" id="A0A538TA50"/>
<organism evidence="2 3">
    <name type="scientific">Eiseniibacteriota bacterium</name>
    <dbReference type="NCBI Taxonomy" id="2212470"/>
    <lineage>
        <taxon>Bacteria</taxon>
        <taxon>Candidatus Eiseniibacteriota</taxon>
    </lineage>
</organism>
<sequence length="428" mass="47562">MPGAWLEIQRQRERRWRSFPDLVVHPSREWVPHFGGRRGVRAPLESLRGARPGVAGPGRPPGAPHVIKVALIRIEFKTDRGGSKSTGDGRFDLSNPGDSAPRIDRPPHNRKFYQDHLEALRRYYDVQSYGTVDIQGEVWPRDTSRTGVQAYQVGDMADYGPWAFGSSIYPAAVTMFHEFLLAADAQAKALRDTIPWYRYDGLLIVHAGSDLQSDVLQDSPEDIPTFTLGVADTDRLVFPDSIKRCTPDPSDTLAAYCPIRDCLFLPETINQDGYYGTLNAVIAHEDGHLLFGFSDLYNFETGLPVVGYWSLMDTGNLAGGVVPVYGGESIFAVGLLPPSIDPFQRFYAGDALTFREVSYDGASTPMLDSERHPDMRAVTLTADEFVLLENRAIARSDVDTVTVVRDPVSQVILGPRDPDRYEYDALLP</sequence>
<evidence type="ECO:0000313" key="2">
    <source>
        <dbReference type="EMBL" id="TMQ60496.1"/>
    </source>
</evidence>
<dbReference type="EMBL" id="VBOS01000021">
    <property type="protein sequence ID" value="TMQ60496.1"/>
    <property type="molecule type" value="Genomic_DNA"/>
</dbReference>
<feature type="region of interest" description="Disordered" evidence="1">
    <location>
        <begin position="80"/>
        <end position="108"/>
    </location>
</feature>
<dbReference type="Proteomes" id="UP000317716">
    <property type="component" value="Unassembled WGS sequence"/>
</dbReference>
<accession>A0A538TA50</accession>
<gene>
    <name evidence="2" type="ORF">E6K72_00595</name>
</gene>
<evidence type="ECO:0008006" key="4">
    <source>
        <dbReference type="Google" id="ProtNLM"/>
    </source>
</evidence>
<evidence type="ECO:0000256" key="1">
    <source>
        <dbReference type="SAM" id="MobiDB-lite"/>
    </source>
</evidence>
<feature type="compositionally biased region" description="Basic and acidic residues" evidence="1">
    <location>
        <begin position="80"/>
        <end position="91"/>
    </location>
</feature>
<reference evidence="2 3" key="1">
    <citation type="journal article" date="2019" name="Nat. Microbiol.">
        <title>Mediterranean grassland soil C-N compound turnover is dependent on rainfall and depth, and is mediated by genomically divergent microorganisms.</title>
        <authorList>
            <person name="Diamond S."/>
            <person name="Andeer P.F."/>
            <person name="Li Z."/>
            <person name="Crits-Christoph A."/>
            <person name="Burstein D."/>
            <person name="Anantharaman K."/>
            <person name="Lane K.R."/>
            <person name="Thomas B.C."/>
            <person name="Pan C."/>
            <person name="Northen T.R."/>
            <person name="Banfield J.F."/>
        </authorList>
    </citation>
    <scope>NUCLEOTIDE SEQUENCE [LARGE SCALE GENOMIC DNA]</scope>
    <source>
        <strain evidence="2">WS_2</strain>
    </source>
</reference>
<protein>
    <recommendedName>
        <fullName evidence="4">Peptidase M6-like domain-containing protein</fullName>
    </recommendedName>
</protein>
<proteinExistence type="predicted"/>
<comment type="caution">
    <text evidence="2">The sequence shown here is derived from an EMBL/GenBank/DDBJ whole genome shotgun (WGS) entry which is preliminary data.</text>
</comment>
<feature type="non-terminal residue" evidence="2">
    <location>
        <position position="428"/>
    </location>
</feature>
<evidence type="ECO:0000313" key="3">
    <source>
        <dbReference type="Proteomes" id="UP000317716"/>
    </source>
</evidence>
<name>A0A538TA50_UNCEI</name>